<organism evidence="17 18">
    <name type="scientific">Paramuricea clavata</name>
    <name type="common">Red gorgonian</name>
    <name type="synonym">Violescent sea-whip</name>
    <dbReference type="NCBI Taxonomy" id="317549"/>
    <lineage>
        <taxon>Eukaryota</taxon>
        <taxon>Metazoa</taxon>
        <taxon>Cnidaria</taxon>
        <taxon>Anthozoa</taxon>
        <taxon>Octocorallia</taxon>
        <taxon>Malacalcyonacea</taxon>
        <taxon>Plexauridae</taxon>
        <taxon>Paramuricea</taxon>
    </lineage>
</organism>
<evidence type="ECO:0000256" key="10">
    <source>
        <dbReference type="ARBA" id="ARBA00022771"/>
    </source>
</evidence>
<keyword evidence="12" id="KW-0539">Nucleus</keyword>
<keyword evidence="9" id="KW-0479">Metal-binding</keyword>
<feature type="domain" description="C2H2-type" evidence="16">
    <location>
        <begin position="35"/>
        <end position="56"/>
    </location>
</feature>
<dbReference type="GO" id="GO:0005829">
    <property type="term" value="C:cytosol"/>
    <property type="evidence" value="ECO:0007669"/>
    <property type="project" value="UniProtKB-SubCell"/>
</dbReference>
<keyword evidence="11" id="KW-0862">Zinc</keyword>
<dbReference type="GO" id="GO:0042054">
    <property type="term" value="F:histone methyltransferase activity"/>
    <property type="evidence" value="ECO:0007669"/>
    <property type="project" value="TreeGrafter"/>
</dbReference>
<dbReference type="FunFam" id="2.70.160.11:FF:000001">
    <property type="entry name" value="Blast:Protein arginine N-methyltransferase 1"/>
    <property type="match status" value="1"/>
</dbReference>
<dbReference type="PANTHER" id="PTHR11006:SF53">
    <property type="entry name" value="PROTEIN ARGININE N-METHYLTRANSFERASE 3"/>
    <property type="match status" value="1"/>
</dbReference>
<dbReference type="InterPro" id="IPR029063">
    <property type="entry name" value="SAM-dependent_MTases_sf"/>
</dbReference>
<evidence type="ECO:0000256" key="5">
    <source>
        <dbReference type="ARBA" id="ARBA00022553"/>
    </source>
</evidence>
<evidence type="ECO:0000256" key="12">
    <source>
        <dbReference type="ARBA" id="ARBA00023242"/>
    </source>
</evidence>
<keyword evidence="10" id="KW-0863">Zinc-finger</keyword>
<keyword evidence="8" id="KW-0949">S-adenosyl-L-methionine</keyword>
<dbReference type="Pfam" id="PF21137">
    <property type="entry name" value="ANM3_C2H2_Zf"/>
    <property type="match status" value="1"/>
</dbReference>
<evidence type="ECO:0000256" key="8">
    <source>
        <dbReference type="ARBA" id="ARBA00022691"/>
    </source>
</evidence>
<dbReference type="SUPFAM" id="SSF53335">
    <property type="entry name" value="S-adenosyl-L-methionine-dependent methyltransferases"/>
    <property type="match status" value="1"/>
</dbReference>
<feature type="region of interest" description="Disordered" evidence="15">
    <location>
        <begin position="121"/>
        <end position="149"/>
    </location>
</feature>
<dbReference type="InterPro" id="IPR013087">
    <property type="entry name" value="Znf_C2H2_type"/>
</dbReference>
<evidence type="ECO:0000256" key="9">
    <source>
        <dbReference type="ARBA" id="ARBA00022723"/>
    </source>
</evidence>
<dbReference type="FunFam" id="3.40.50.150:FF:000034">
    <property type="entry name" value="Protein arginine N-methyltransferase 3"/>
    <property type="match status" value="1"/>
</dbReference>
<dbReference type="AlphaFoldDB" id="A0A7D9J666"/>
<dbReference type="Pfam" id="PF22528">
    <property type="entry name" value="PRMT_C"/>
    <property type="match status" value="1"/>
</dbReference>
<evidence type="ECO:0000256" key="3">
    <source>
        <dbReference type="ARBA" id="ARBA00011925"/>
    </source>
</evidence>
<dbReference type="InterPro" id="IPR055135">
    <property type="entry name" value="PRMT_dom"/>
</dbReference>
<evidence type="ECO:0000313" key="18">
    <source>
        <dbReference type="Proteomes" id="UP001152795"/>
    </source>
</evidence>
<keyword evidence="4" id="KW-0963">Cytoplasm</keyword>
<keyword evidence="18" id="KW-1185">Reference proteome</keyword>
<dbReference type="GO" id="GO:0035242">
    <property type="term" value="F:protein-arginine omega-N asymmetric methyltransferase activity"/>
    <property type="evidence" value="ECO:0007669"/>
    <property type="project" value="UniProtKB-EC"/>
</dbReference>
<feature type="region of interest" description="Disordered" evidence="15">
    <location>
        <begin position="1"/>
        <end position="25"/>
    </location>
</feature>
<keyword evidence="6" id="KW-0489">Methyltransferase</keyword>
<feature type="compositionally biased region" description="Polar residues" evidence="15">
    <location>
        <begin position="130"/>
        <end position="144"/>
    </location>
</feature>
<evidence type="ECO:0000256" key="13">
    <source>
        <dbReference type="ARBA" id="ARBA00047384"/>
    </source>
</evidence>
<keyword evidence="7" id="KW-0808">Transferase</keyword>
<dbReference type="PROSITE" id="PS00028">
    <property type="entry name" value="ZINC_FINGER_C2H2_1"/>
    <property type="match status" value="1"/>
</dbReference>
<dbReference type="Proteomes" id="UP001152795">
    <property type="component" value="Unassembled WGS sequence"/>
</dbReference>
<evidence type="ECO:0000256" key="1">
    <source>
        <dbReference type="ARBA" id="ARBA00004123"/>
    </source>
</evidence>
<dbReference type="GO" id="GO:0032259">
    <property type="term" value="P:methylation"/>
    <property type="evidence" value="ECO:0007669"/>
    <property type="project" value="UniProtKB-KW"/>
</dbReference>
<evidence type="ECO:0000256" key="2">
    <source>
        <dbReference type="ARBA" id="ARBA00004514"/>
    </source>
</evidence>
<evidence type="ECO:0000259" key="16">
    <source>
        <dbReference type="PROSITE" id="PS00028"/>
    </source>
</evidence>
<evidence type="ECO:0000313" key="17">
    <source>
        <dbReference type="EMBL" id="CAB4022854.1"/>
    </source>
</evidence>
<gene>
    <name evidence="17" type="ORF">PACLA_8A033326</name>
</gene>
<sequence>MAEYGGDLVKDCQMDSDDDDDNWEEPMGDGQDVMCLFCDSSFQTTCALWEHCKVTHQFDITHVKQKFRLDFYGYIRMINFIRAEKPDCKMLFEYTHSFPWQDDRYLQPVMENDPLLQYDIEDSDSEDDQNTTVEKSLQNGSTNHNSDEMNGRLHRAMERARQAESALQQALADLETMRAGVHALVLGADQEKKGNLQGISSDEITVDDDEDSYFSSYSHYSIHEEMLKDKVRTMSYKNFMHKNRHIFEGKVVLDIGCGSGILSIFAAQAGAQKVIGIDKSSIVYHAMDIVRENKLDHIVTLKRGKVEEIDLDFKQVDIIISEWMGYFLLFESMLDTVLFARDKWLALDGKVYPDRCTISVVGVEDKKRMEEKITFWEDVYGVKMSCMKNLVLSEPVVDIVNPETTLTSNCVIKEINVNKVKTEELDFKSDFQLQALRGGSLNIIVGYFDIIFEESCTEKISFSTHPASTSTHWKQTLFYLESPLSLQKGDIINGSLQCKKNKKDARSLDIVLEIRDNISTQVMTNKYTLQ</sequence>
<evidence type="ECO:0000256" key="11">
    <source>
        <dbReference type="ARBA" id="ARBA00022833"/>
    </source>
</evidence>
<comment type="catalytic activity">
    <reaction evidence="14">
        <text>L-arginyl-[protein] + S-adenosyl-L-methionine = N(omega)-methyl-L-arginyl-[protein] + S-adenosyl-L-homocysteine + H(+)</text>
        <dbReference type="Rhea" id="RHEA:48100"/>
        <dbReference type="Rhea" id="RHEA-COMP:10532"/>
        <dbReference type="Rhea" id="RHEA-COMP:11990"/>
        <dbReference type="ChEBI" id="CHEBI:15378"/>
        <dbReference type="ChEBI" id="CHEBI:29965"/>
        <dbReference type="ChEBI" id="CHEBI:57856"/>
        <dbReference type="ChEBI" id="CHEBI:59789"/>
        <dbReference type="ChEBI" id="CHEBI:65280"/>
    </reaction>
    <physiologicalReaction direction="left-to-right" evidence="14">
        <dbReference type="Rhea" id="RHEA:48101"/>
    </physiologicalReaction>
</comment>
<dbReference type="InterPro" id="IPR049482">
    <property type="entry name" value="ANM3-like_C2H2_Zf"/>
</dbReference>
<reference evidence="17" key="1">
    <citation type="submission" date="2020-04" db="EMBL/GenBank/DDBJ databases">
        <authorList>
            <person name="Alioto T."/>
            <person name="Alioto T."/>
            <person name="Gomez Garrido J."/>
        </authorList>
    </citation>
    <scope>NUCLEOTIDE SEQUENCE</scope>
    <source>
        <strain evidence="17">A484AB</strain>
    </source>
</reference>
<proteinExistence type="predicted"/>
<evidence type="ECO:0000256" key="14">
    <source>
        <dbReference type="ARBA" id="ARBA00049303"/>
    </source>
</evidence>
<evidence type="ECO:0000256" key="15">
    <source>
        <dbReference type="SAM" id="MobiDB-lite"/>
    </source>
</evidence>
<dbReference type="CDD" id="cd02440">
    <property type="entry name" value="AdoMet_MTases"/>
    <property type="match status" value="1"/>
</dbReference>
<name>A0A7D9J666_PARCT</name>
<feature type="compositionally biased region" description="Acidic residues" evidence="15">
    <location>
        <begin position="14"/>
        <end position="25"/>
    </location>
</feature>
<dbReference type="EC" id="2.1.1.319" evidence="3"/>
<dbReference type="PANTHER" id="PTHR11006">
    <property type="entry name" value="PROTEIN ARGININE N-METHYLTRANSFERASE"/>
    <property type="match status" value="1"/>
</dbReference>
<evidence type="ECO:0000256" key="6">
    <source>
        <dbReference type="ARBA" id="ARBA00022603"/>
    </source>
</evidence>
<accession>A0A7D9J666</accession>
<dbReference type="Pfam" id="PF06325">
    <property type="entry name" value="PrmA"/>
    <property type="match status" value="1"/>
</dbReference>
<comment type="caution">
    <text evidence="17">The sequence shown here is derived from an EMBL/GenBank/DDBJ whole genome shotgun (WGS) entry which is preliminary data.</text>
</comment>
<dbReference type="Gene3D" id="2.70.160.11">
    <property type="entry name" value="Hnrnp arginine n-methyltransferase1"/>
    <property type="match status" value="1"/>
</dbReference>
<dbReference type="Gene3D" id="3.40.50.150">
    <property type="entry name" value="Vaccinia Virus protein VP39"/>
    <property type="match status" value="1"/>
</dbReference>
<protein>
    <recommendedName>
        <fullName evidence="3">type I protein arginine methyltransferase</fullName>
        <ecNumber evidence="3">2.1.1.319</ecNumber>
    </recommendedName>
</protein>
<dbReference type="EMBL" id="CACRXK020012194">
    <property type="protein sequence ID" value="CAB4022854.1"/>
    <property type="molecule type" value="Genomic_DNA"/>
</dbReference>
<dbReference type="GO" id="GO:0008270">
    <property type="term" value="F:zinc ion binding"/>
    <property type="evidence" value="ECO:0007669"/>
    <property type="project" value="UniProtKB-KW"/>
</dbReference>
<dbReference type="InterPro" id="IPR036236">
    <property type="entry name" value="Znf_C2H2_sf"/>
</dbReference>
<comment type="catalytic activity">
    <reaction evidence="13">
        <text>L-arginyl-[protein] + 2 S-adenosyl-L-methionine = N(omega),N(omega)-dimethyl-L-arginyl-[protein] + 2 S-adenosyl-L-homocysteine + 2 H(+)</text>
        <dbReference type="Rhea" id="RHEA:48096"/>
        <dbReference type="Rhea" id="RHEA-COMP:10532"/>
        <dbReference type="Rhea" id="RHEA-COMP:11991"/>
        <dbReference type="ChEBI" id="CHEBI:15378"/>
        <dbReference type="ChEBI" id="CHEBI:29965"/>
        <dbReference type="ChEBI" id="CHEBI:57856"/>
        <dbReference type="ChEBI" id="CHEBI:59789"/>
        <dbReference type="ChEBI" id="CHEBI:61897"/>
        <dbReference type="EC" id="2.1.1.319"/>
    </reaction>
    <physiologicalReaction direction="left-to-right" evidence="13">
        <dbReference type="Rhea" id="RHEA:48097"/>
    </physiologicalReaction>
</comment>
<evidence type="ECO:0000256" key="4">
    <source>
        <dbReference type="ARBA" id="ARBA00022490"/>
    </source>
</evidence>
<comment type="subcellular location">
    <subcellularLocation>
        <location evidence="2">Cytoplasm</location>
        <location evidence="2">Cytosol</location>
    </subcellularLocation>
    <subcellularLocation>
        <location evidence="1">Nucleus</location>
    </subcellularLocation>
</comment>
<keyword evidence="5" id="KW-0597">Phosphoprotein</keyword>
<dbReference type="SUPFAM" id="SSF57667">
    <property type="entry name" value="beta-beta-alpha zinc fingers"/>
    <property type="match status" value="1"/>
</dbReference>
<dbReference type="InterPro" id="IPR025799">
    <property type="entry name" value="Arg_MeTrfase"/>
</dbReference>
<dbReference type="GO" id="GO:0005634">
    <property type="term" value="C:nucleus"/>
    <property type="evidence" value="ECO:0007669"/>
    <property type="project" value="UniProtKB-SubCell"/>
</dbReference>
<dbReference type="OrthoDB" id="7848332at2759"/>
<dbReference type="PROSITE" id="PS51678">
    <property type="entry name" value="SAM_MT_PRMT"/>
    <property type="match status" value="1"/>
</dbReference>
<evidence type="ECO:0000256" key="7">
    <source>
        <dbReference type="ARBA" id="ARBA00022679"/>
    </source>
</evidence>